<dbReference type="RefSeq" id="WP_367770915.1">
    <property type="nucleotide sequence ID" value="NZ_JBFNXR010000021.1"/>
</dbReference>
<keyword evidence="2" id="KW-1185">Reference proteome</keyword>
<proteinExistence type="predicted"/>
<protein>
    <recommendedName>
        <fullName evidence="3">Terminase small subunit</fullName>
    </recommendedName>
</protein>
<dbReference type="EMBL" id="JBFNXR010000021">
    <property type="protein sequence ID" value="MEW9854656.1"/>
    <property type="molecule type" value="Genomic_DNA"/>
</dbReference>
<dbReference type="Proteomes" id="UP001556118">
    <property type="component" value="Unassembled WGS sequence"/>
</dbReference>
<name>A0ABV3R999_9SPHN</name>
<evidence type="ECO:0008006" key="3">
    <source>
        <dbReference type="Google" id="ProtNLM"/>
    </source>
</evidence>
<evidence type="ECO:0000313" key="2">
    <source>
        <dbReference type="Proteomes" id="UP001556118"/>
    </source>
</evidence>
<gene>
    <name evidence="1" type="ORF">ABUH87_05630</name>
</gene>
<evidence type="ECO:0000313" key="1">
    <source>
        <dbReference type="EMBL" id="MEW9854656.1"/>
    </source>
</evidence>
<reference evidence="1 2" key="1">
    <citation type="submission" date="2024-06" db="EMBL/GenBank/DDBJ databases">
        <title>Novosphingobium rhizovicinus M1R2S20.</title>
        <authorList>
            <person name="Sun J.-Q."/>
        </authorList>
    </citation>
    <scope>NUCLEOTIDE SEQUENCE [LARGE SCALE GENOMIC DNA]</scope>
    <source>
        <strain evidence="1 2">M1R2S20</strain>
    </source>
</reference>
<organism evidence="1 2">
    <name type="scientific">Novosphingobium rhizovicinum</name>
    <dbReference type="NCBI Taxonomy" id="3228928"/>
    <lineage>
        <taxon>Bacteria</taxon>
        <taxon>Pseudomonadati</taxon>
        <taxon>Pseudomonadota</taxon>
        <taxon>Alphaproteobacteria</taxon>
        <taxon>Sphingomonadales</taxon>
        <taxon>Sphingomonadaceae</taxon>
        <taxon>Novosphingobium</taxon>
    </lineage>
</organism>
<accession>A0ABV3R999</accession>
<comment type="caution">
    <text evidence="1">The sequence shown here is derived from an EMBL/GenBank/DDBJ whole genome shotgun (WGS) entry which is preliminary data.</text>
</comment>
<sequence length="166" mass="18750">MQDTKVPAQRRARRTRVAEETCWRQPLLAHLAATSNVTASAKAAEVTTARAYEARRRDPEFYREWQEALCEGYEHLEMALLHRLREGEIKPASGAKRGTRIFDNATALRLLTVHRESVARQQAVRDSRDSGVILERINARIDRLRLPAVPEQTCEAPAAEQDAAHG</sequence>